<dbReference type="GO" id="GO:0006355">
    <property type="term" value="P:regulation of DNA-templated transcription"/>
    <property type="evidence" value="ECO:0007669"/>
    <property type="project" value="InterPro"/>
</dbReference>
<evidence type="ECO:0000256" key="3">
    <source>
        <dbReference type="ARBA" id="ARBA00011837"/>
    </source>
</evidence>
<reference evidence="12 13" key="1">
    <citation type="journal article" date="2011" name="Science">
        <title>The ecoresponsive genome of Daphnia pulex.</title>
        <authorList>
            <person name="Colbourne J.K."/>
            <person name="Pfrender M.E."/>
            <person name="Gilbert D."/>
            <person name="Thomas W.K."/>
            <person name="Tucker A."/>
            <person name="Oakley T.H."/>
            <person name="Tokishita S."/>
            <person name="Aerts A."/>
            <person name="Arnold G.J."/>
            <person name="Basu M.K."/>
            <person name="Bauer D.J."/>
            <person name="Caceres C.E."/>
            <person name="Carmel L."/>
            <person name="Casola C."/>
            <person name="Choi J.H."/>
            <person name="Detter J.C."/>
            <person name="Dong Q."/>
            <person name="Dusheyko S."/>
            <person name="Eads B.D."/>
            <person name="Frohlich T."/>
            <person name="Geiler-Samerotte K.A."/>
            <person name="Gerlach D."/>
            <person name="Hatcher P."/>
            <person name="Jogdeo S."/>
            <person name="Krijgsveld J."/>
            <person name="Kriventseva E.V."/>
            <person name="Kultz D."/>
            <person name="Laforsch C."/>
            <person name="Lindquist E."/>
            <person name="Lopez J."/>
            <person name="Manak J.R."/>
            <person name="Muller J."/>
            <person name="Pangilinan J."/>
            <person name="Patwardhan R.P."/>
            <person name="Pitluck S."/>
            <person name="Pritham E.J."/>
            <person name="Rechtsteiner A."/>
            <person name="Rho M."/>
            <person name="Rogozin I.B."/>
            <person name="Sakarya O."/>
            <person name="Salamov A."/>
            <person name="Schaack S."/>
            <person name="Shapiro H."/>
            <person name="Shiga Y."/>
            <person name="Skalitzky C."/>
            <person name="Smith Z."/>
            <person name="Souvorov A."/>
            <person name="Sung W."/>
            <person name="Tang Z."/>
            <person name="Tsuchiya D."/>
            <person name="Tu H."/>
            <person name="Vos H."/>
            <person name="Wang M."/>
            <person name="Wolf Y.I."/>
            <person name="Yamagata H."/>
            <person name="Yamada T."/>
            <person name="Ye Y."/>
            <person name="Shaw J.R."/>
            <person name="Andrews J."/>
            <person name="Crease T.J."/>
            <person name="Tang H."/>
            <person name="Lucas S.M."/>
            <person name="Robertson H.M."/>
            <person name="Bork P."/>
            <person name="Koonin E.V."/>
            <person name="Zdobnov E.M."/>
            <person name="Grigoriev I.V."/>
            <person name="Lynch M."/>
            <person name="Boore J.L."/>
        </authorList>
    </citation>
    <scope>NUCLEOTIDE SEQUENCE [LARGE SCALE GENOMIC DNA]</scope>
</reference>
<evidence type="ECO:0000256" key="2">
    <source>
        <dbReference type="ARBA" id="ARBA00009807"/>
    </source>
</evidence>
<dbReference type="STRING" id="6669.E9HD74"/>
<evidence type="ECO:0000313" key="13">
    <source>
        <dbReference type="Proteomes" id="UP000000305"/>
    </source>
</evidence>
<evidence type="ECO:0000256" key="1">
    <source>
        <dbReference type="ARBA" id="ARBA00004123"/>
    </source>
</evidence>
<name>E9HD74_DAPPU</name>
<accession>E9HD74</accession>
<comment type="function">
    <text evidence="10">Component of the Mediator complex, a coactivator involved in the regulated transcription of nearly all RNA polymerase II-dependent genes. Mediator functions as a bridge to convey information from gene-specific regulatory proteins to the basal RNA polymerase II transcription machinery. Mediator is recruited to promoters by direct interactions with regulatory proteins and serves as a scaffold for the assembly of a functional preinitiation complex with RNA polymerase II and the general transcription factors.</text>
</comment>
<evidence type="ECO:0000256" key="4">
    <source>
        <dbReference type="ARBA" id="ARBA00019613"/>
    </source>
</evidence>
<feature type="domain" description="Mediator of RNA polymerase II transcription subunit 15 N-terminal" evidence="11">
    <location>
        <begin position="83"/>
        <end position="150"/>
    </location>
</feature>
<dbReference type="InterPro" id="IPR036529">
    <property type="entry name" value="KIX_dom_sf"/>
</dbReference>
<keyword evidence="7 10" id="KW-0804">Transcription</keyword>
<evidence type="ECO:0000256" key="6">
    <source>
        <dbReference type="ARBA" id="ARBA00023159"/>
    </source>
</evidence>
<organism evidence="12 13">
    <name type="scientific">Daphnia pulex</name>
    <name type="common">Water flea</name>
    <dbReference type="NCBI Taxonomy" id="6669"/>
    <lineage>
        <taxon>Eukaryota</taxon>
        <taxon>Metazoa</taxon>
        <taxon>Ecdysozoa</taxon>
        <taxon>Arthropoda</taxon>
        <taxon>Crustacea</taxon>
        <taxon>Branchiopoda</taxon>
        <taxon>Diplostraca</taxon>
        <taxon>Cladocera</taxon>
        <taxon>Anomopoda</taxon>
        <taxon>Daphniidae</taxon>
        <taxon>Daphnia</taxon>
    </lineage>
</organism>
<keyword evidence="8 10" id="KW-0539">Nucleus</keyword>
<dbReference type="AlphaFoldDB" id="E9HD74"/>
<dbReference type="KEGG" id="dpx:DAPPUDRAFT_228404"/>
<evidence type="ECO:0000256" key="10">
    <source>
        <dbReference type="RuleBase" id="RU364148"/>
    </source>
</evidence>
<comment type="similarity">
    <text evidence="2 10">Belongs to the Mediator complex subunit 15 family.</text>
</comment>
<evidence type="ECO:0000256" key="8">
    <source>
        <dbReference type="ARBA" id="ARBA00023242"/>
    </source>
</evidence>
<evidence type="ECO:0000256" key="9">
    <source>
        <dbReference type="ARBA" id="ARBA00032016"/>
    </source>
</evidence>
<keyword evidence="6 10" id="KW-0010">Activator</keyword>
<dbReference type="EMBL" id="GL732622">
    <property type="protein sequence ID" value="EFX70335.1"/>
    <property type="molecule type" value="Genomic_DNA"/>
</dbReference>
<gene>
    <name evidence="10" type="primary">MED15</name>
    <name evidence="12" type="ORF">DAPPUDRAFT_228404</name>
</gene>
<dbReference type="Proteomes" id="UP000000305">
    <property type="component" value="Unassembled WGS sequence"/>
</dbReference>
<comment type="subunit">
    <text evidence="3 10">Component of the Mediator complex.</text>
</comment>
<evidence type="ECO:0000256" key="7">
    <source>
        <dbReference type="ARBA" id="ARBA00023163"/>
    </source>
</evidence>
<comment type="subcellular location">
    <subcellularLocation>
        <location evidence="1 10">Nucleus</location>
    </subcellularLocation>
</comment>
<evidence type="ECO:0000256" key="5">
    <source>
        <dbReference type="ARBA" id="ARBA00023015"/>
    </source>
</evidence>
<dbReference type="InterPro" id="IPR019087">
    <property type="entry name" value="Med15_N"/>
</dbReference>
<evidence type="ECO:0000313" key="12">
    <source>
        <dbReference type="EMBL" id="EFX70335.1"/>
    </source>
</evidence>
<keyword evidence="13" id="KW-1185">Reference proteome</keyword>
<dbReference type="Pfam" id="PF09606">
    <property type="entry name" value="Med15_N"/>
    <property type="match status" value="2"/>
</dbReference>
<sequence length="196" mass="22447">MATDDWKNPTIRQNFIDTIEEAIRQWGNPTTRTASEMEIYSFERASTKTKHLLSEVLNQKPRLRQGLMLLNHKLLLKQAIHKKKDWKSSEFRQNVIAKIEGAMWISGNPTTKSACEMENHFFDKSNNKEEYLNHLSRLLVHIKQLSAQFQAFKNRAQGMSSGVGAAQPQANVKPKVPPQQGVLILPLRNTSIKIKN</sequence>
<dbReference type="Gene3D" id="1.10.246.20">
    <property type="entry name" value="Coactivator CBP, KIX domain"/>
    <property type="match status" value="2"/>
</dbReference>
<dbReference type="GO" id="GO:0003712">
    <property type="term" value="F:transcription coregulator activity"/>
    <property type="evidence" value="ECO:0007669"/>
    <property type="project" value="InterPro"/>
</dbReference>
<keyword evidence="5 10" id="KW-0805">Transcription regulation</keyword>
<protein>
    <recommendedName>
        <fullName evidence="4 10">Mediator of RNA polymerase II transcription subunit 15</fullName>
    </recommendedName>
    <alternativeName>
        <fullName evidence="9 10">Mediator complex subunit 15</fullName>
    </alternativeName>
</protein>
<proteinExistence type="inferred from homology"/>
<feature type="domain" description="Mediator of RNA polymerase II transcription subunit 15 N-terminal" evidence="11">
    <location>
        <begin position="3"/>
        <end position="51"/>
    </location>
</feature>
<dbReference type="InParanoid" id="E9HD74"/>
<dbReference type="HOGENOM" id="CLU_1391506_0_0_1"/>
<dbReference type="GO" id="GO:0005634">
    <property type="term" value="C:nucleus"/>
    <property type="evidence" value="ECO:0007669"/>
    <property type="project" value="UniProtKB-SubCell"/>
</dbReference>
<dbReference type="eggNOG" id="KOG4274">
    <property type="taxonomic scope" value="Eukaryota"/>
</dbReference>
<evidence type="ECO:0000259" key="11">
    <source>
        <dbReference type="Pfam" id="PF09606"/>
    </source>
</evidence>
<dbReference type="FunFam" id="1.10.246.20:FF:000002">
    <property type="entry name" value="Mediator of RNA polymerase II transcription subunit 15"/>
    <property type="match status" value="1"/>
</dbReference>
<dbReference type="OrthoDB" id="10055322at2759"/>
<dbReference type="OMA" id="EGAMWIS"/>